<keyword evidence="9" id="KW-0808">Transferase</keyword>
<dbReference type="Pfam" id="PF11182">
    <property type="entry name" value="AlgF"/>
    <property type="match status" value="1"/>
</dbReference>
<keyword evidence="10" id="KW-1185">Reference proteome</keyword>
<comment type="similarity">
    <text evidence="3">Belongs to the AlgF family.</text>
</comment>
<keyword evidence="6" id="KW-0574">Periplasm</keyword>
<evidence type="ECO:0000256" key="5">
    <source>
        <dbReference type="ARBA" id="ARBA00022729"/>
    </source>
</evidence>
<organism evidence="9 10">
    <name type="scientific">Pseudomonas mangrovi</name>
    <dbReference type="NCBI Taxonomy" id="2161748"/>
    <lineage>
        <taxon>Bacteria</taxon>
        <taxon>Pseudomonadati</taxon>
        <taxon>Pseudomonadota</taxon>
        <taxon>Gammaproteobacteria</taxon>
        <taxon>Pseudomonadales</taxon>
        <taxon>Pseudomonadaceae</taxon>
        <taxon>Pseudomonas</taxon>
    </lineage>
</organism>
<comment type="caution">
    <text evidence="9">The sequence shown here is derived from an EMBL/GenBank/DDBJ whole genome shotgun (WGS) entry which is preliminary data.</text>
</comment>
<keyword evidence="5 8" id="KW-0732">Signal</keyword>
<evidence type="ECO:0000256" key="1">
    <source>
        <dbReference type="ARBA" id="ARBA00004418"/>
    </source>
</evidence>
<evidence type="ECO:0000256" key="4">
    <source>
        <dbReference type="ARBA" id="ARBA00013964"/>
    </source>
</evidence>
<protein>
    <recommendedName>
        <fullName evidence="4">Alginate biosynthesis protein AlgF</fullName>
    </recommendedName>
</protein>
<name>A0A2T5P915_9PSED</name>
<dbReference type="InterPro" id="IPR035422">
    <property type="entry name" value="AlgF"/>
</dbReference>
<evidence type="ECO:0000256" key="2">
    <source>
        <dbReference type="ARBA" id="ARBA00005182"/>
    </source>
</evidence>
<evidence type="ECO:0000313" key="10">
    <source>
        <dbReference type="Proteomes" id="UP000244064"/>
    </source>
</evidence>
<dbReference type="UniPathway" id="UPA00286"/>
<evidence type="ECO:0000256" key="7">
    <source>
        <dbReference type="ARBA" id="ARBA00022841"/>
    </source>
</evidence>
<comment type="subcellular location">
    <subcellularLocation>
        <location evidence="1">Periplasm</location>
    </subcellularLocation>
</comment>
<dbReference type="RefSeq" id="WP_108107331.1">
    <property type="nucleotide sequence ID" value="NZ_QASN01000018.1"/>
</dbReference>
<dbReference type="AlphaFoldDB" id="A0A2T5P915"/>
<dbReference type="EMBL" id="QASN01000018">
    <property type="protein sequence ID" value="PTU74223.1"/>
    <property type="molecule type" value="Genomic_DNA"/>
</dbReference>
<proteinExistence type="inferred from homology"/>
<evidence type="ECO:0000256" key="6">
    <source>
        <dbReference type="ARBA" id="ARBA00022764"/>
    </source>
</evidence>
<feature type="signal peptide" evidence="8">
    <location>
        <begin position="1"/>
        <end position="26"/>
    </location>
</feature>
<dbReference type="GO" id="GO:0016740">
    <property type="term" value="F:transferase activity"/>
    <property type="evidence" value="ECO:0007669"/>
    <property type="project" value="UniProtKB-KW"/>
</dbReference>
<gene>
    <name evidence="9" type="ORF">DBO85_11030</name>
</gene>
<accession>A0A2T5P915</accession>
<dbReference type="GO" id="GO:0042121">
    <property type="term" value="P:alginic acid biosynthetic process"/>
    <property type="evidence" value="ECO:0007669"/>
    <property type="project" value="UniProtKB-UniPathway"/>
</dbReference>
<evidence type="ECO:0000256" key="3">
    <source>
        <dbReference type="ARBA" id="ARBA00010033"/>
    </source>
</evidence>
<sequence>MKNLAYRMFFSLFASLALVAQTQANADLYDAVAPANSAFLRVLNLTGTGADVKVSGKTATQKVTAGQLGGYMFTPAGKTKINVNSVSGEYDLVADTATTFVFDGKTLIKLDDKYVNDPRKALVSFYNLSDKKVALKTADGKHALVDELGKNETGNRLVNEIKITLAAYAGDSKVVGFDEQFLKKGRSYSYVLIDQGGKLRTIAVPNAVDPIL</sequence>
<dbReference type="GO" id="GO:0042597">
    <property type="term" value="C:periplasmic space"/>
    <property type="evidence" value="ECO:0007669"/>
    <property type="project" value="UniProtKB-SubCell"/>
</dbReference>
<comment type="pathway">
    <text evidence="2">Glycan biosynthesis; alginate biosynthesis.</text>
</comment>
<evidence type="ECO:0000313" key="9">
    <source>
        <dbReference type="EMBL" id="PTU74223.1"/>
    </source>
</evidence>
<dbReference type="OrthoDB" id="6076977at2"/>
<dbReference type="Proteomes" id="UP000244064">
    <property type="component" value="Unassembled WGS sequence"/>
</dbReference>
<feature type="chain" id="PRO_5015650270" description="Alginate biosynthesis protein AlgF" evidence="8">
    <location>
        <begin position="27"/>
        <end position="212"/>
    </location>
</feature>
<keyword evidence="7" id="KW-0016">Alginate biosynthesis</keyword>
<evidence type="ECO:0000256" key="8">
    <source>
        <dbReference type="SAM" id="SignalP"/>
    </source>
</evidence>
<reference evidence="9 10" key="1">
    <citation type="submission" date="2018-04" db="EMBL/GenBank/DDBJ databases">
        <title>Pseudomonas sp. nov., isolated from mangrove soil.</title>
        <authorList>
            <person name="Chen C."/>
        </authorList>
    </citation>
    <scope>NUCLEOTIDE SEQUENCE [LARGE SCALE GENOMIC DNA]</scope>
    <source>
        <strain evidence="9 10">TC-11</strain>
    </source>
</reference>